<protein>
    <recommendedName>
        <fullName evidence="3">30S ribosomal protein S21</fullName>
    </recommendedName>
</protein>
<evidence type="ECO:0000313" key="1">
    <source>
        <dbReference type="EMBL" id="OGC87048.1"/>
    </source>
</evidence>
<organism evidence="1 2">
    <name type="scientific">Candidatus Adlerbacteria bacterium RIFCSPLOWO2_01_FULL_54_21b</name>
    <dbReference type="NCBI Taxonomy" id="1797245"/>
    <lineage>
        <taxon>Bacteria</taxon>
        <taxon>Candidatus Adleribacteriota</taxon>
    </lineage>
</organism>
<reference evidence="1 2" key="1">
    <citation type="journal article" date="2016" name="Nat. Commun.">
        <title>Thousands of microbial genomes shed light on interconnected biogeochemical processes in an aquifer system.</title>
        <authorList>
            <person name="Anantharaman K."/>
            <person name="Brown C.T."/>
            <person name="Hug L.A."/>
            <person name="Sharon I."/>
            <person name="Castelle C.J."/>
            <person name="Probst A.J."/>
            <person name="Thomas B.C."/>
            <person name="Singh A."/>
            <person name="Wilkins M.J."/>
            <person name="Karaoz U."/>
            <person name="Brodie E.L."/>
            <person name="Williams K.H."/>
            <person name="Hubbard S.S."/>
            <person name="Banfield J.F."/>
        </authorList>
    </citation>
    <scope>NUCLEOTIDE SEQUENCE [LARGE SCALE GENOMIC DNA]</scope>
</reference>
<evidence type="ECO:0008006" key="3">
    <source>
        <dbReference type="Google" id="ProtNLM"/>
    </source>
</evidence>
<comment type="caution">
    <text evidence="1">The sequence shown here is derived from an EMBL/GenBank/DDBJ whole genome shotgun (WGS) entry which is preliminary data.</text>
</comment>
<evidence type="ECO:0000313" key="2">
    <source>
        <dbReference type="Proteomes" id="UP000178585"/>
    </source>
</evidence>
<dbReference type="STRING" id="1797245.A2949_00800"/>
<dbReference type="EMBL" id="MEWZ01000008">
    <property type="protein sequence ID" value="OGC87048.1"/>
    <property type="molecule type" value="Genomic_DNA"/>
</dbReference>
<gene>
    <name evidence="1" type="ORF">A2949_00800</name>
</gene>
<dbReference type="AlphaFoldDB" id="A0A1F4XZL7"/>
<accession>A0A1F4XZL7</accession>
<sequence length="84" mass="9671">MATNAEVTKNEGESAINLIRRFSKRVQGAGVIPRIRGNRYRTRTKSKAVARKSALKRIARREEVQELIKLGKMLEKPLRGQRRK</sequence>
<proteinExistence type="predicted"/>
<name>A0A1F4XZL7_9BACT</name>
<dbReference type="Proteomes" id="UP000178585">
    <property type="component" value="Unassembled WGS sequence"/>
</dbReference>